<dbReference type="RefSeq" id="WP_034165310.1">
    <property type="nucleotide sequence ID" value="NZ_CP006664.1"/>
</dbReference>
<dbReference type="GeneID" id="33941460"/>
<evidence type="ECO:0000313" key="1">
    <source>
        <dbReference type="EMBL" id="AIJ10543.1"/>
    </source>
</evidence>
<accession>A0A076LVR1</accession>
<organism evidence="1 2">
    <name type="scientific">Edwardsiella anguillarum ET080813</name>
    <dbReference type="NCBI Taxonomy" id="667120"/>
    <lineage>
        <taxon>Bacteria</taxon>
        <taxon>Pseudomonadati</taxon>
        <taxon>Pseudomonadota</taxon>
        <taxon>Gammaproteobacteria</taxon>
        <taxon>Enterobacterales</taxon>
        <taxon>Hafniaceae</taxon>
        <taxon>Edwardsiella</taxon>
    </lineage>
</organism>
<dbReference type="Proteomes" id="UP000028681">
    <property type="component" value="Chromosome"/>
</dbReference>
<gene>
    <name evidence="1" type="ORF">ETEE_4137</name>
</gene>
<sequence length="66" mass="7494">MTDREIALNQALIAVIGAVRESSDDFDRIVQRAESLLIDNSTYRIVEHPHVNNALTEIKKAVEFKK</sequence>
<dbReference type="HOGENOM" id="CLU_2824263_0_0_6"/>
<reference evidence="1 2" key="1">
    <citation type="journal article" date="2012" name="PLoS ONE">
        <title>Edwardsiella comparative phylogenomics reveal the new intra/inter-species taxonomic relationships, virulence evolution and niche adaptation mechanisms.</title>
        <authorList>
            <person name="Yang M."/>
            <person name="Lv Y."/>
            <person name="Xiao J."/>
            <person name="Wu H."/>
            <person name="Zheng H."/>
            <person name="Liu Q."/>
            <person name="Zhang Y."/>
            <person name="Wang Q."/>
        </authorList>
    </citation>
    <scope>NUCLEOTIDE SEQUENCE [LARGE SCALE GENOMIC DNA]</scope>
    <source>
        <strain evidence="2">080813</strain>
    </source>
</reference>
<dbReference type="EMBL" id="CP006664">
    <property type="protein sequence ID" value="AIJ10543.1"/>
    <property type="molecule type" value="Genomic_DNA"/>
</dbReference>
<protein>
    <submittedName>
        <fullName evidence="1">Uncharacterized protein</fullName>
    </submittedName>
</protein>
<name>A0A076LVR1_9GAMM</name>
<evidence type="ECO:0000313" key="2">
    <source>
        <dbReference type="Proteomes" id="UP000028681"/>
    </source>
</evidence>
<dbReference type="KEGG" id="ete:ETEE_4137"/>
<proteinExistence type="predicted"/>
<dbReference type="AlphaFoldDB" id="A0A076LVR1"/>